<keyword evidence="1" id="KW-0378">Hydrolase</keyword>
<dbReference type="GO" id="GO:0005524">
    <property type="term" value="F:ATP binding"/>
    <property type="evidence" value="ECO:0007669"/>
    <property type="project" value="UniProtKB-KW"/>
</dbReference>
<organism evidence="3 4">
    <name type="scientific">Microbotryum silenes-dioicae</name>
    <dbReference type="NCBI Taxonomy" id="796604"/>
    <lineage>
        <taxon>Eukaryota</taxon>
        <taxon>Fungi</taxon>
        <taxon>Dikarya</taxon>
        <taxon>Basidiomycota</taxon>
        <taxon>Pucciniomycotina</taxon>
        <taxon>Microbotryomycetes</taxon>
        <taxon>Microbotryales</taxon>
        <taxon>Microbotryaceae</taxon>
        <taxon>Microbotryum</taxon>
    </lineage>
</organism>
<keyword evidence="1" id="KW-0233">DNA recombination</keyword>
<evidence type="ECO:0000313" key="3">
    <source>
        <dbReference type="EMBL" id="SGY12460.1"/>
    </source>
</evidence>
<proteinExistence type="inferred from homology"/>
<dbReference type="PANTHER" id="PTHR10492">
    <property type="match status" value="1"/>
</dbReference>
<dbReference type="GO" id="GO:0006310">
    <property type="term" value="P:DNA recombination"/>
    <property type="evidence" value="ECO:0007669"/>
    <property type="project" value="UniProtKB-KW"/>
</dbReference>
<keyword evidence="1" id="KW-0347">Helicase</keyword>
<name>A0A2X0M9Z5_9BASI</name>
<evidence type="ECO:0000259" key="2">
    <source>
        <dbReference type="Pfam" id="PF05970"/>
    </source>
</evidence>
<dbReference type="GO" id="GO:0000723">
    <property type="term" value="P:telomere maintenance"/>
    <property type="evidence" value="ECO:0007669"/>
    <property type="project" value="InterPro"/>
</dbReference>
<keyword evidence="1" id="KW-0547">Nucleotide-binding</keyword>
<dbReference type="PANTHER" id="PTHR10492:SF57">
    <property type="entry name" value="ATP-DEPENDENT DNA HELICASE"/>
    <property type="match status" value="1"/>
</dbReference>
<dbReference type="GO" id="GO:0043139">
    <property type="term" value="F:5'-3' DNA helicase activity"/>
    <property type="evidence" value="ECO:0007669"/>
    <property type="project" value="UniProtKB-EC"/>
</dbReference>
<gene>
    <name evidence="3" type="primary">BQ5605_C011g06515</name>
    <name evidence="3" type="ORF">BQ5605_C011G06515</name>
</gene>
<dbReference type="GO" id="GO:0006281">
    <property type="term" value="P:DNA repair"/>
    <property type="evidence" value="ECO:0007669"/>
    <property type="project" value="UniProtKB-KW"/>
</dbReference>
<sequence length="556" mass="61703">MAPHPNATLSSRHLKRSSYEFENSLQHVLFECQPSSCFFTVSCGRIDFVRLKIRRVIGTLNDESRKKNRFRELRLTIRGRSSTAPFVGVTVVKSEAMPSRYSTARFGGVTVVLAGNPRQRLPVIPKSSSTQIVDFVDAPGGTGKTFLEETVLARIRSEGTYALAVASSDIAAQLLPKGSTAHLRFKIPIDIFDDSRCNVPKQGQFAELWDEAPMQHRRCFRLVDRMLQNMRSSTARFGGLTVVLVGNPKRCLPVGVTVAMAAMPSRYSTARFGGVTVVLAAMPSRYSTARFGGVTVVLAGDPKQCLPVTLNGSVRWSDRRVGRQRLPVIPKSSSTQIVDFVDAPGGTGKTFLEETVLARIRSEGTYALAVASSARHIHGSRSRSASSTTTCNVPKQEQLAELWDEAPMQHRRCFQLVDRMLQHVRSSTARVGGLTAVFLKMPSRNFQVIACSNRPRLHHGIPTFGGKLRWTTARILIVARRLGGLKASNDEGLERVRSGPVPQFFAEPCLYRINIDRRITVRNLRERVQFAHGDIPPPHSHRLHCVHCREPTLDMT</sequence>
<keyword evidence="1" id="KW-0067">ATP-binding</keyword>
<accession>A0A2X0M9Z5</accession>
<dbReference type="Gene3D" id="3.40.50.300">
    <property type="entry name" value="P-loop containing nucleotide triphosphate hydrolases"/>
    <property type="match status" value="1"/>
</dbReference>
<comment type="similarity">
    <text evidence="1">Belongs to the helicase family.</text>
</comment>
<dbReference type="EC" id="5.6.2.3" evidence="1"/>
<feature type="domain" description="DNA helicase Pif1-like DEAD-box helicase" evidence="2">
    <location>
        <begin position="135"/>
        <end position="254"/>
    </location>
</feature>
<dbReference type="InterPro" id="IPR027417">
    <property type="entry name" value="P-loop_NTPase"/>
</dbReference>
<comment type="catalytic activity">
    <reaction evidence="1">
        <text>ATP + H2O = ADP + phosphate + H(+)</text>
        <dbReference type="Rhea" id="RHEA:13065"/>
        <dbReference type="ChEBI" id="CHEBI:15377"/>
        <dbReference type="ChEBI" id="CHEBI:15378"/>
        <dbReference type="ChEBI" id="CHEBI:30616"/>
        <dbReference type="ChEBI" id="CHEBI:43474"/>
        <dbReference type="ChEBI" id="CHEBI:456216"/>
        <dbReference type="EC" id="5.6.2.3"/>
    </reaction>
</comment>
<dbReference type="InterPro" id="IPR010285">
    <property type="entry name" value="DNA_helicase_pif1-like_DEAD"/>
</dbReference>
<dbReference type="GO" id="GO:0016887">
    <property type="term" value="F:ATP hydrolysis activity"/>
    <property type="evidence" value="ECO:0007669"/>
    <property type="project" value="RHEA"/>
</dbReference>
<keyword evidence="1" id="KW-0234">DNA repair</keyword>
<reference evidence="3 4" key="1">
    <citation type="submission" date="2016-11" db="EMBL/GenBank/DDBJ databases">
        <authorList>
            <person name="Jaros S."/>
            <person name="Januszkiewicz K."/>
            <person name="Wedrychowicz H."/>
        </authorList>
    </citation>
    <scope>NUCLEOTIDE SEQUENCE [LARGE SCALE GENOMIC DNA]</scope>
</reference>
<evidence type="ECO:0000313" key="4">
    <source>
        <dbReference type="Proteomes" id="UP000249464"/>
    </source>
</evidence>
<keyword evidence="1" id="KW-0227">DNA damage</keyword>
<dbReference type="EMBL" id="FQNC01000011">
    <property type="protein sequence ID" value="SGY12460.1"/>
    <property type="molecule type" value="Genomic_DNA"/>
</dbReference>
<evidence type="ECO:0000256" key="1">
    <source>
        <dbReference type="RuleBase" id="RU363044"/>
    </source>
</evidence>
<dbReference type="Pfam" id="PF05970">
    <property type="entry name" value="PIF1"/>
    <property type="match status" value="2"/>
</dbReference>
<dbReference type="AlphaFoldDB" id="A0A2X0M9Z5"/>
<protein>
    <recommendedName>
        <fullName evidence="1">ATP-dependent DNA helicase</fullName>
        <ecNumber evidence="1">5.6.2.3</ecNumber>
    </recommendedName>
</protein>
<feature type="domain" description="DNA helicase Pif1-like DEAD-box helicase" evidence="2">
    <location>
        <begin position="340"/>
        <end position="439"/>
    </location>
</feature>
<dbReference type="SUPFAM" id="SSF52540">
    <property type="entry name" value="P-loop containing nucleoside triphosphate hydrolases"/>
    <property type="match status" value="1"/>
</dbReference>
<keyword evidence="4" id="KW-1185">Reference proteome</keyword>
<comment type="cofactor">
    <cofactor evidence="1">
        <name>Mg(2+)</name>
        <dbReference type="ChEBI" id="CHEBI:18420"/>
    </cofactor>
</comment>
<dbReference type="Proteomes" id="UP000249464">
    <property type="component" value="Unassembled WGS sequence"/>
</dbReference>